<dbReference type="OrthoDB" id="9814022at2"/>
<dbReference type="Gene3D" id="3.10.450.50">
    <property type="match status" value="1"/>
</dbReference>
<evidence type="ECO:0000313" key="1">
    <source>
        <dbReference type="EMBL" id="CRK83033.1"/>
    </source>
</evidence>
<dbReference type="Pfam" id="PF02810">
    <property type="entry name" value="SEC-C"/>
    <property type="match status" value="1"/>
</dbReference>
<reference evidence="2" key="1">
    <citation type="submission" date="2015-05" db="EMBL/GenBank/DDBJ databases">
        <authorList>
            <person name="Urmite Genomes"/>
        </authorList>
    </citation>
    <scope>NUCLEOTIDE SEQUENCE [LARGE SCALE GENOMIC DNA]</scope>
    <source>
        <strain evidence="2">LF1</strain>
    </source>
</reference>
<proteinExistence type="predicted"/>
<dbReference type="SUPFAM" id="SSF103642">
    <property type="entry name" value="Sec-C motif"/>
    <property type="match status" value="1"/>
</dbReference>
<accession>A0A0U1NYH2</accession>
<protein>
    <submittedName>
        <fullName evidence="1">SecC motif containing protein</fullName>
    </submittedName>
</protein>
<dbReference type="Proteomes" id="UP000199087">
    <property type="component" value="Unassembled WGS sequence"/>
</dbReference>
<organism evidence="1 2">
    <name type="scientific">Neobacillus massiliamazoniensis</name>
    <dbReference type="NCBI Taxonomy" id="1499688"/>
    <lineage>
        <taxon>Bacteria</taxon>
        <taxon>Bacillati</taxon>
        <taxon>Bacillota</taxon>
        <taxon>Bacilli</taxon>
        <taxon>Bacillales</taxon>
        <taxon>Bacillaceae</taxon>
        <taxon>Neobacillus</taxon>
    </lineage>
</organism>
<dbReference type="PANTHER" id="PTHR33747">
    <property type="entry name" value="UPF0225 PROTEIN SCO1677"/>
    <property type="match status" value="1"/>
</dbReference>
<sequence>MNNSNIDKATYEKIQDGLHGLKEMTRKLEQKQELKIWSDISVPITIKDALTRLSKDELSAIRKRFEIKNASQLKKGELVELLSMKIPSLLETICLNMDEDGYGLVKEIIRNGGYIVEPKLTAHQLEYLRNSGMFFTGMYEGKKILAMPEEIVKNQFFQGNDKQFESIFRRNTEWIKLTQGLLYYYGTLSIDELVDLLNKYIDEPLSVSNYLLVMEHASSYYKQIRMDFIGFSNIRVFDQEKVKREHQMRKDSEFFPFSREQLLEAGEPEYVERNDSYLQFVNFITNNYEISRKEADVIVEECVYATNIGESPSHILQFLQSRIELQSTDMLKACMEEITNLMINSRKWFLKGFTTKELSAVEQKSFGLLTDRKNIVDSKTRKKIGRNDPCPCGSNVKYKRCCGR</sequence>
<dbReference type="EMBL" id="CVRB01000003">
    <property type="protein sequence ID" value="CRK83033.1"/>
    <property type="molecule type" value="Genomic_DNA"/>
</dbReference>
<dbReference type="RefSeq" id="WP_090635324.1">
    <property type="nucleotide sequence ID" value="NZ_CVRB01000003.1"/>
</dbReference>
<gene>
    <name evidence="1" type="ORF">BN000_02988</name>
</gene>
<dbReference type="PANTHER" id="PTHR33747:SF1">
    <property type="entry name" value="ADENYLATE CYCLASE-ASSOCIATED CAP C-TERMINAL DOMAIN-CONTAINING PROTEIN"/>
    <property type="match status" value="1"/>
</dbReference>
<keyword evidence="2" id="KW-1185">Reference proteome</keyword>
<evidence type="ECO:0000313" key="2">
    <source>
        <dbReference type="Proteomes" id="UP000199087"/>
    </source>
</evidence>
<name>A0A0U1NYH2_9BACI</name>
<dbReference type="InterPro" id="IPR004027">
    <property type="entry name" value="SEC_C_motif"/>
</dbReference>
<dbReference type="STRING" id="1499688.BN000_02988"/>
<dbReference type="AlphaFoldDB" id="A0A0U1NYH2"/>